<name>A0A7S1FZA0_9STRA</name>
<dbReference type="InterPro" id="IPR038538">
    <property type="entry name" value="MTERF_sf"/>
</dbReference>
<accession>A0A7S1FZA0</accession>
<organism evidence="3">
    <name type="scientific">Corethron hystrix</name>
    <dbReference type="NCBI Taxonomy" id="216773"/>
    <lineage>
        <taxon>Eukaryota</taxon>
        <taxon>Sar</taxon>
        <taxon>Stramenopiles</taxon>
        <taxon>Ochrophyta</taxon>
        <taxon>Bacillariophyta</taxon>
        <taxon>Coscinodiscophyceae</taxon>
        <taxon>Corethrophycidae</taxon>
        <taxon>Corethrales</taxon>
        <taxon>Corethraceae</taxon>
        <taxon>Corethron</taxon>
    </lineage>
</organism>
<protein>
    <recommendedName>
        <fullName evidence="4">mTERF domain-containing protein, mitochondrial</fullName>
    </recommendedName>
</protein>
<evidence type="ECO:0000256" key="1">
    <source>
        <dbReference type="ARBA" id="ARBA00007692"/>
    </source>
</evidence>
<dbReference type="Pfam" id="PF02536">
    <property type="entry name" value="mTERF"/>
    <property type="match status" value="1"/>
</dbReference>
<evidence type="ECO:0000256" key="2">
    <source>
        <dbReference type="ARBA" id="ARBA00022946"/>
    </source>
</evidence>
<dbReference type="EMBL" id="HBFR01034250">
    <property type="protein sequence ID" value="CAD8897790.1"/>
    <property type="molecule type" value="Transcribed_RNA"/>
</dbReference>
<keyword evidence="2" id="KW-0809">Transit peptide</keyword>
<dbReference type="PANTHER" id="PTHR13068">
    <property type="entry name" value="CGI-12 PROTEIN-RELATED"/>
    <property type="match status" value="1"/>
</dbReference>
<proteinExistence type="inferred from homology"/>
<dbReference type="GO" id="GO:0003676">
    <property type="term" value="F:nucleic acid binding"/>
    <property type="evidence" value="ECO:0007669"/>
    <property type="project" value="InterPro"/>
</dbReference>
<comment type="similarity">
    <text evidence="1">Belongs to the mTERF family.</text>
</comment>
<sequence length="705" mass="78699">MNSMMSHLEIRPTMPLHVSTLLNIHLNEHSISDGPEYDCPSIVASSSQYQRMRLCTHSSRARSRPIAALSAAVALALTSSDCTALVRQSAITRPIFRSRRMNPIASLSSVEIYRNGNSLINLIPPPALAYRRSDAPFSMVNDTMSIPQKTLSPSQFSSEDDFLQNLGGSIPPHERYPGPTAVDVLPLLHSLSRGLQNQNTSVSPKTSRPPSVVPLDDSLALEAATSMELYFRARFARRSLRQNVNSRSKVLEGYSDEMKTSMERGFKKLLSSGLTAFDVASVLVHTPAVSTGLSNGPEDIMILLTKTLGLRRYDARKVIRNCPGILTHEGATRAISTIEFLHRGLGLSLSSIRNEKASTLPSLISRDSSDLFRLVAFMTSEDVRMNLDSIGPMLKKREAARMLDAVSPSPYELVSEVWWNKDGSPYGVKKVKLSEATTKGINWGRSKGDLVAQTYSKMGNVAQTLQKVVSQEDFHKIIVSYPDALMLDPSTQVLPVINFLHFEVGLVASDIRRVLQSFPTVLGIPVLNMKERIQFLDSLGIHGDNLCKIIRAFPHIMTLDVETRMMPVVEFLKSIGIENVGRFVSRLPPVLGYSVENELLPKWTYLTKTCGYANFEIYRFPACFSYPLDKVIAARHEYLVMKKICLNSLQGLDELLRYGDKDFAVKVARDVDGGQRYLQFCNKRAKRRNKMLRERGSSRDVINKK</sequence>
<dbReference type="AlphaFoldDB" id="A0A7S1FZA0"/>
<dbReference type="InterPro" id="IPR003690">
    <property type="entry name" value="MTERF"/>
</dbReference>
<gene>
    <name evidence="3" type="ORF">CHYS00102_LOCUS25004</name>
</gene>
<dbReference type="PROSITE" id="PS50096">
    <property type="entry name" value="IQ"/>
    <property type="match status" value="1"/>
</dbReference>
<reference evidence="3" key="1">
    <citation type="submission" date="2021-01" db="EMBL/GenBank/DDBJ databases">
        <authorList>
            <person name="Corre E."/>
            <person name="Pelletier E."/>
            <person name="Niang G."/>
            <person name="Scheremetjew M."/>
            <person name="Finn R."/>
            <person name="Kale V."/>
            <person name="Holt S."/>
            <person name="Cochrane G."/>
            <person name="Meng A."/>
            <person name="Brown T."/>
            <person name="Cohen L."/>
        </authorList>
    </citation>
    <scope>NUCLEOTIDE SEQUENCE</scope>
    <source>
        <strain evidence="3">308</strain>
    </source>
</reference>
<evidence type="ECO:0008006" key="4">
    <source>
        <dbReference type="Google" id="ProtNLM"/>
    </source>
</evidence>
<dbReference type="Gene3D" id="1.25.70.10">
    <property type="entry name" value="Transcription termination factor 3, mitochondrial"/>
    <property type="match status" value="2"/>
</dbReference>
<dbReference type="PANTHER" id="PTHR13068:SF151">
    <property type="entry name" value="TRANSCRIPTION TERMINATION FACTOR MTERF9, CHLOROPLASTIC"/>
    <property type="match status" value="1"/>
</dbReference>
<evidence type="ECO:0000313" key="3">
    <source>
        <dbReference type="EMBL" id="CAD8897790.1"/>
    </source>
</evidence>
<dbReference type="SMART" id="SM00733">
    <property type="entry name" value="Mterf"/>
    <property type="match status" value="6"/>
</dbReference>